<evidence type="ECO:0000313" key="3">
    <source>
        <dbReference type="Proteomes" id="UP001044222"/>
    </source>
</evidence>
<dbReference type="Proteomes" id="UP001044222">
    <property type="component" value="Unassembled WGS sequence"/>
</dbReference>
<feature type="transmembrane region" description="Helical" evidence="1">
    <location>
        <begin position="103"/>
        <end position="122"/>
    </location>
</feature>
<keyword evidence="1" id="KW-0472">Membrane</keyword>
<comment type="caution">
    <text evidence="2">The sequence shown here is derived from an EMBL/GenBank/DDBJ whole genome shotgun (WGS) entry which is preliminary data.</text>
</comment>
<gene>
    <name evidence="2" type="ORF">ANANG_G00080850</name>
</gene>
<dbReference type="PANTHER" id="PTHR33802:SF4">
    <property type="entry name" value="SI:DKEY-29D8.3"/>
    <property type="match status" value="1"/>
</dbReference>
<organism evidence="2 3">
    <name type="scientific">Anguilla anguilla</name>
    <name type="common">European freshwater eel</name>
    <name type="synonym">Muraena anguilla</name>
    <dbReference type="NCBI Taxonomy" id="7936"/>
    <lineage>
        <taxon>Eukaryota</taxon>
        <taxon>Metazoa</taxon>
        <taxon>Chordata</taxon>
        <taxon>Craniata</taxon>
        <taxon>Vertebrata</taxon>
        <taxon>Euteleostomi</taxon>
        <taxon>Actinopterygii</taxon>
        <taxon>Neopterygii</taxon>
        <taxon>Teleostei</taxon>
        <taxon>Anguilliformes</taxon>
        <taxon>Anguillidae</taxon>
        <taxon>Anguilla</taxon>
    </lineage>
</organism>
<dbReference type="AlphaFoldDB" id="A0A9D3MM74"/>
<feature type="transmembrane region" description="Helical" evidence="1">
    <location>
        <begin position="169"/>
        <end position="192"/>
    </location>
</feature>
<name>A0A9D3MM74_ANGAN</name>
<proteinExistence type="predicted"/>
<feature type="transmembrane region" description="Helical" evidence="1">
    <location>
        <begin position="12"/>
        <end position="37"/>
    </location>
</feature>
<feature type="transmembrane region" description="Helical" evidence="1">
    <location>
        <begin position="57"/>
        <end position="82"/>
    </location>
</feature>
<dbReference type="EMBL" id="JAFIRN010000004">
    <property type="protein sequence ID" value="KAG5850308.1"/>
    <property type="molecule type" value="Genomic_DNA"/>
</dbReference>
<reference evidence="2" key="1">
    <citation type="submission" date="2021-01" db="EMBL/GenBank/DDBJ databases">
        <title>A chromosome-scale assembly of European eel, Anguilla anguilla.</title>
        <authorList>
            <person name="Henkel C."/>
            <person name="Jong-Raadsen S.A."/>
            <person name="Dufour S."/>
            <person name="Weltzien F.-A."/>
            <person name="Palstra A.P."/>
            <person name="Pelster B."/>
            <person name="Spaink H.P."/>
            <person name="Van Den Thillart G.E."/>
            <person name="Jansen H."/>
            <person name="Zahm M."/>
            <person name="Klopp C."/>
            <person name="Cedric C."/>
            <person name="Louis A."/>
            <person name="Berthelot C."/>
            <person name="Parey E."/>
            <person name="Roest Crollius H."/>
            <person name="Montfort J."/>
            <person name="Robinson-Rechavi M."/>
            <person name="Bucao C."/>
            <person name="Bouchez O."/>
            <person name="Gislard M."/>
            <person name="Lluch J."/>
            <person name="Milhes M."/>
            <person name="Lampietro C."/>
            <person name="Lopez Roques C."/>
            <person name="Donnadieu C."/>
            <person name="Braasch I."/>
            <person name="Desvignes T."/>
            <person name="Postlethwait J."/>
            <person name="Bobe J."/>
            <person name="Guiguen Y."/>
            <person name="Dirks R."/>
        </authorList>
    </citation>
    <scope>NUCLEOTIDE SEQUENCE</scope>
    <source>
        <strain evidence="2">Tag_6206</strain>
        <tissue evidence="2">Liver</tissue>
    </source>
</reference>
<keyword evidence="3" id="KW-1185">Reference proteome</keyword>
<evidence type="ECO:0000256" key="1">
    <source>
        <dbReference type="SAM" id="Phobius"/>
    </source>
</evidence>
<protein>
    <submittedName>
        <fullName evidence="2">Uncharacterized protein</fullName>
    </submittedName>
</protein>
<sequence>MDTMVGGHSPARIAVMVLSLIVFIMAVAFNALAGIGIKNDLFLQSTGNVSYKYDTEITPAGWTFSIWGVIYPWLSCMLIFLFSGLCRRNAYGWMYCTPAILPYGFYVTWIINISLNISWLFLFDRELMEPAVVVSALMAFTNYLIIFFSCHGLKVYGPWLNKYHKADLWLIRILVQNGVGVYATWTTIATLLNLTIVLTYRTAMSSSDSATLSLSLLLIEVLAWFVLENFILDNHVRYILTVYPVVILALSGNISKNFDAALPSNNGIFTAALLSVACTLFAIRLALVIWKHHKKPFYQDRNTAVMMSPMDMAGKQKKIFT</sequence>
<accession>A0A9D3MM74</accession>
<evidence type="ECO:0000313" key="2">
    <source>
        <dbReference type="EMBL" id="KAG5850308.1"/>
    </source>
</evidence>
<dbReference type="PANTHER" id="PTHR33802">
    <property type="entry name" value="SI:CH211-161H7.5-RELATED"/>
    <property type="match status" value="1"/>
</dbReference>
<feature type="transmembrane region" description="Helical" evidence="1">
    <location>
        <begin position="267"/>
        <end position="290"/>
    </location>
</feature>
<keyword evidence="1" id="KW-0812">Transmembrane</keyword>
<keyword evidence="1" id="KW-1133">Transmembrane helix</keyword>
<feature type="transmembrane region" description="Helical" evidence="1">
    <location>
        <begin position="212"/>
        <end position="231"/>
    </location>
</feature>
<feature type="transmembrane region" description="Helical" evidence="1">
    <location>
        <begin position="134"/>
        <end position="157"/>
    </location>
</feature>
<feature type="transmembrane region" description="Helical" evidence="1">
    <location>
        <begin position="238"/>
        <end position="255"/>
    </location>
</feature>